<dbReference type="GeneTree" id="ENSGT01050000244840"/>
<reference evidence="15" key="1">
    <citation type="submission" date="2011-07" db="UniProtKB">
        <authorList>
            <consortium name="Ensembl"/>
        </authorList>
    </citation>
    <scope>IDENTIFICATION</scope>
    <source>
        <strain evidence="15">Tuebingen</strain>
    </source>
</reference>
<dbReference type="RefSeq" id="XP_002665915.2">
    <property type="nucleotide sequence ID" value="XM_002665869.6"/>
</dbReference>
<organism evidence="15">
    <name type="scientific">Danio rerio</name>
    <name type="common">Zebrafish</name>
    <name type="synonym">Brachydanio rerio</name>
    <dbReference type="NCBI Taxonomy" id="7955"/>
    <lineage>
        <taxon>Eukaryota</taxon>
        <taxon>Metazoa</taxon>
        <taxon>Chordata</taxon>
        <taxon>Craniata</taxon>
        <taxon>Vertebrata</taxon>
        <taxon>Euteleostomi</taxon>
        <taxon>Actinopterygii</taxon>
        <taxon>Neopterygii</taxon>
        <taxon>Teleostei</taxon>
        <taxon>Ostariophysi</taxon>
        <taxon>Cypriniformes</taxon>
        <taxon>Danionidae</taxon>
        <taxon>Danioninae</taxon>
        <taxon>Danio</taxon>
    </lineage>
</organism>
<accession>A0A8M1RML1</accession>
<evidence type="ECO:0000256" key="4">
    <source>
        <dbReference type="ARBA" id="ARBA00022989"/>
    </source>
</evidence>
<dbReference type="Gene3D" id="1.20.1070.10">
    <property type="entry name" value="Rhodopsin 7-helix transmembrane proteins"/>
    <property type="match status" value="1"/>
</dbReference>
<feature type="transmembrane region" description="Helical" evidence="12">
    <location>
        <begin position="330"/>
        <end position="354"/>
    </location>
</feature>
<keyword evidence="10" id="KW-0807">Transducer</keyword>
<dbReference type="KEGG" id="dre:100333265"/>
<feature type="transmembrane region" description="Helical" evidence="12">
    <location>
        <begin position="87"/>
        <end position="112"/>
    </location>
</feature>
<accession>E7F8C4</accession>
<dbReference type="HOGENOM" id="CLU_009579_8_2_1"/>
<evidence type="ECO:0000256" key="2">
    <source>
        <dbReference type="ARBA" id="ARBA00022475"/>
    </source>
</evidence>
<keyword evidence="4 12" id="KW-1133">Transmembrane helix</keyword>
<keyword evidence="16" id="KW-1185">Reference proteome</keyword>
<dbReference type="PRINTS" id="PR00237">
    <property type="entry name" value="GPCRRHODOPSN"/>
</dbReference>
<dbReference type="GO" id="GO:0007186">
    <property type="term" value="P:G protein-coupled receptor signaling pathway"/>
    <property type="evidence" value="ECO:0000318"/>
    <property type="project" value="GO_Central"/>
</dbReference>
<keyword evidence="9" id="KW-0325">Glycoprotein</keyword>
<feature type="disulfide bond" evidence="11">
    <location>
        <begin position="161"/>
        <end position="240"/>
    </location>
</feature>
<proteinExistence type="predicted"/>
<keyword evidence="5" id="KW-0297">G-protein coupled receptor</keyword>
<keyword evidence="7 11" id="KW-1015">Disulfide bond</keyword>
<dbReference type="SMR" id="E7F8C4"/>
<evidence type="ECO:0000256" key="8">
    <source>
        <dbReference type="ARBA" id="ARBA00023170"/>
    </source>
</evidence>
<dbReference type="eggNOG" id="ENOG502QWI1">
    <property type="taxonomic scope" value="Eukaryota"/>
</dbReference>
<evidence type="ECO:0000256" key="6">
    <source>
        <dbReference type="ARBA" id="ARBA00023136"/>
    </source>
</evidence>
<dbReference type="OrthoDB" id="8859266at2759"/>
<dbReference type="AlphaFoldDB" id="E7F8C4"/>
<feature type="signal peptide" evidence="13">
    <location>
        <begin position="1"/>
        <end position="25"/>
    </location>
</feature>
<dbReference type="InterPro" id="IPR003943">
    <property type="entry name" value="Prot_act_rcpt_3"/>
</dbReference>
<evidence type="ECO:0000313" key="17">
    <source>
        <dbReference type="RefSeq" id="XP_002665915.2"/>
    </source>
</evidence>
<feature type="domain" description="G-protein coupled receptors family 1 profile" evidence="14">
    <location>
        <begin position="106"/>
        <end position="352"/>
    </location>
</feature>
<dbReference type="PhylomeDB" id="E7F8C4"/>
<dbReference type="PaxDb" id="7955-ENSDARP00000103414"/>
<evidence type="ECO:0000256" key="5">
    <source>
        <dbReference type="ARBA" id="ARBA00023040"/>
    </source>
</evidence>
<comment type="subcellular location">
    <subcellularLocation>
        <location evidence="1">Cell membrane</location>
        <topology evidence="1">Multi-pass membrane protein</topology>
    </subcellularLocation>
</comment>
<dbReference type="GO" id="GO:0015057">
    <property type="term" value="F:thrombin-activated receptor activity"/>
    <property type="evidence" value="ECO:0007669"/>
    <property type="project" value="InterPro"/>
</dbReference>
<protein>
    <submittedName>
        <fullName evidence="15 17">Proteinase-activated receptor 3</fullName>
    </submittedName>
</protein>
<evidence type="ECO:0000256" key="12">
    <source>
        <dbReference type="SAM" id="Phobius"/>
    </source>
</evidence>
<dbReference type="PRINTS" id="PR01428">
    <property type="entry name" value="PROTEASEAR"/>
</dbReference>
<dbReference type="FunFam" id="1.20.1070.10:FF:000040">
    <property type="entry name" value="Coagulation factor 2 (thrombin) receptor"/>
    <property type="match status" value="1"/>
</dbReference>
<dbReference type="Pfam" id="PF00001">
    <property type="entry name" value="7tm_1"/>
    <property type="match status" value="1"/>
</dbReference>
<keyword evidence="8 17" id="KW-0675">Receptor</keyword>
<dbReference type="PROSITE" id="PS50262">
    <property type="entry name" value="G_PROTEIN_RECEP_F1_2"/>
    <property type="match status" value="1"/>
</dbReference>
<dbReference type="Ensembl" id="ENSDART00000115367.4">
    <property type="protein sequence ID" value="ENSDARP00000103414.2"/>
    <property type="gene ID" value="ENSDARG00000079472.4"/>
</dbReference>
<dbReference type="EMBL" id="CABZ01071019">
    <property type="status" value="NOT_ANNOTATED_CDS"/>
    <property type="molecule type" value="Genomic_DNA"/>
</dbReference>
<feature type="transmembrane region" description="Helical" evidence="12">
    <location>
        <begin position="255"/>
        <end position="281"/>
    </location>
</feature>
<evidence type="ECO:0000256" key="11">
    <source>
        <dbReference type="PIRSR" id="PIRSR603912-52"/>
    </source>
</evidence>
<evidence type="ECO:0000256" key="13">
    <source>
        <dbReference type="SAM" id="SignalP"/>
    </source>
</evidence>
<gene>
    <name evidence="15 17" type="primary">LOC100333265</name>
</gene>
<evidence type="ECO:0000313" key="16">
    <source>
        <dbReference type="Proteomes" id="UP000000437"/>
    </source>
</evidence>
<dbReference type="InterPro" id="IPR017452">
    <property type="entry name" value="GPCR_Rhodpsn_7TM"/>
</dbReference>
<feature type="transmembrane region" description="Helical" evidence="12">
    <location>
        <begin position="204"/>
        <end position="221"/>
    </location>
</feature>
<dbReference type="Proteomes" id="UP000000437">
    <property type="component" value="Chromosome 21"/>
</dbReference>
<dbReference type="GO" id="GO:0004930">
    <property type="term" value="F:G protein-coupled receptor activity"/>
    <property type="evidence" value="ECO:0000318"/>
    <property type="project" value="GO_Central"/>
</dbReference>
<reference evidence="17" key="3">
    <citation type="submission" date="2025-04" db="UniProtKB">
        <authorList>
            <consortium name="RefSeq"/>
        </authorList>
    </citation>
    <scope>IDENTIFICATION</scope>
    <source>
        <strain evidence="17">Tuebingen</strain>
    </source>
</reference>
<dbReference type="Bgee" id="ENSDARG00000079472">
    <property type="expression patterns" value="Expressed in spleen and 16 other cell types or tissues"/>
</dbReference>
<evidence type="ECO:0000256" key="1">
    <source>
        <dbReference type="ARBA" id="ARBA00004651"/>
    </source>
</evidence>
<dbReference type="SUPFAM" id="SSF81321">
    <property type="entry name" value="Family A G protein-coupled receptor-like"/>
    <property type="match status" value="1"/>
</dbReference>
<reference evidence="15 16" key="2">
    <citation type="journal article" date="2013" name="Nature">
        <title>The zebrafish reference genome sequence and its relationship to the human genome.</title>
        <authorList>
            <consortium name="Genome Reference Consortium Zebrafish"/>
            <person name="Howe K."/>
            <person name="Clark M.D."/>
            <person name="Torroja C.F."/>
            <person name="Torrance J."/>
            <person name="Berthelot C."/>
            <person name="Muffato M."/>
            <person name="Collins J.E."/>
            <person name="Humphray S."/>
            <person name="McLaren K."/>
            <person name="Matthews L."/>
            <person name="McLaren S."/>
            <person name="Sealy I."/>
            <person name="Caccamo M."/>
            <person name="Churcher C."/>
            <person name="Scott C."/>
            <person name="Barrett J.C."/>
            <person name="Koch R."/>
            <person name="Rauch G.J."/>
            <person name="White S."/>
            <person name="Chow W."/>
            <person name="Kilian B."/>
            <person name="Quintais L.T."/>
            <person name="Guerra-Assuncao J.A."/>
            <person name="Zhou Y."/>
            <person name="Gu Y."/>
            <person name="Yen J."/>
            <person name="Vogel J.H."/>
            <person name="Eyre T."/>
            <person name="Redmond S."/>
            <person name="Banerjee R."/>
            <person name="Chi J."/>
            <person name="Fu B."/>
            <person name="Langley E."/>
            <person name="Maguire S.F."/>
            <person name="Laird G.K."/>
            <person name="Lloyd D."/>
            <person name="Kenyon E."/>
            <person name="Donaldson S."/>
            <person name="Sehra H."/>
            <person name="Almeida-King J."/>
            <person name="Loveland J."/>
            <person name="Trevanion S."/>
            <person name="Jones M."/>
            <person name="Quail M."/>
            <person name="Willey D."/>
            <person name="Hunt A."/>
            <person name="Burton J."/>
            <person name="Sims S."/>
            <person name="McLay K."/>
            <person name="Plumb B."/>
            <person name="Davis J."/>
            <person name="Clee C."/>
            <person name="Oliver K."/>
            <person name="Clark R."/>
            <person name="Riddle C."/>
            <person name="Elliot D."/>
            <person name="Eliott D."/>
            <person name="Threadgold G."/>
            <person name="Harden G."/>
            <person name="Ware D."/>
            <person name="Begum S."/>
            <person name="Mortimore B."/>
            <person name="Mortimer B."/>
            <person name="Kerry G."/>
            <person name="Heath P."/>
            <person name="Phillimore B."/>
            <person name="Tracey A."/>
            <person name="Corby N."/>
            <person name="Dunn M."/>
            <person name="Johnson C."/>
            <person name="Wood J."/>
            <person name="Clark S."/>
            <person name="Pelan S."/>
            <person name="Griffiths G."/>
            <person name="Smith M."/>
            <person name="Glithero R."/>
            <person name="Howden P."/>
            <person name="Barker N."/>
            <person name="Lloyd C."/>
            <person name="Stevens C."/>
            <person name="Harley J."/>
            <person name="Holt K."/>
            <person name="Panagiotidis G."/>
            <person name="Lovell J."/>
            <person name="Beasley H."/>
            <person name="Henderson C."/>
            <person name="Gordon D."/>
            <person name="Auger K."/>
            <person name="Wright D."/>
            <person name="Collins J."/>
            <person name="Raisen C."/>
            <person name="Dyer L."/>
            <person name="Leung K."/>
            <person name="Robertson L."/>
            <person name="Ambridge K."/>
            <person name="Leongamornlert D."/>
            <person name="McGuire S."/>
            <person name="Gilderthorp R."/>
            <person name="Griffiths C."/>
            <person name="Manthravadi D."/>
            <person name="Nichol S."/>
            <person name="Barker G."/>
            <person name="Whitehead S."/>
            <person name="Kay M."/>
            <person name="Brown J."/>
            <person name="Murnane C."/>
            <person name="Gray E."/>
            <person name="Humphries M."/>
            <person name="Sycamore N."/>
            <person name="Barker D."/>
            <person name="Saunders D."/>
            <person name="Wallis J."/>
            <person name="Babbage A."/>
            <person name="Hammond S."/>
            <person name="Mashreghi-Mohammadi M."/>
            <person name="Barr L."/>
            <person name="Martin S."/>
            <person name="Wray P."/>
            <person name="Ellington A."/>
            <person name="Matthews N."/>
            <person name="Ellwood M."/>
            <person name="Woodmansey R."/>
            <person name="Clark G."/>
            <person name="Cooper J."/>
            <person name="Cooper J."/>
            <person name="Tromans A."/>
            <person name="Grafham D."/>
            <person name="Skuce C."/>
            <person name="Pandian R."/>
            <person name="Andrews R."/>
            <person name="Harrison E."/>
            <person name="Kimberley A."/>
            <person name="Garnett J."/>
            <person name="Fosker N."/>
            <person name="Hall R."/>
            <person name="Garner P."/>
            <person name="Kelly D."/>
            <person name="Bird C."/>
            <person name="Palmer S."/>
            <person name="Gehring I."/>
            <person name="Berger A."/>
            <person name="Dooley C.M."/>
            <person name="Ersan-Urun Z."/>
            <person name="Eser C."/>
            <person name="Geiger H."/>
            <person name="Geisler M."/>
            <person name="Karotki L."/>
            <person name="Kirn A."/>
            <person name="Konantz J."/>
            <person name="Konantz M."/>
            <person name="Oberlander M."/>
            <person name="Rudolph-Geiger S."/>
            <person name="Teucke M."/>
            <person name="Lanz C."/>
            <person name="Raddatz G."/>
            <person name="Osoegawa K."/>
            <person name="Zhu B."/>
            <person name="Rapp A."/>
            <person name="Widaa S."/>
            <person name="Langford C."/>
            <person name="Yang F."/>
            <person name="Schuster S.C."/>
            <person name="Carter N.P."/>
            <person name="Harrow J."/>
            <person name="Ning Z."/>
            <person name="Herrero J."/>
            <person name="Searle S.M."/>
            <person name="Enright A."/>
            <person name="Geisler R."/>
            <person name="Plasterk R.H."/>
            <person name="Lee C."/>
            <person name="Westerfield M."/>
            <person name="de Jong P.J."/>
            <person name="Zon L.I."/>
            <person name="Postlethwait J.H."/>
            <person name="Nusslein-Volhard C."/>
            <person name="Hubbard T.J."/>
            <person name="Roest Crollius H."/>
            <person name="Rogers J."/>
            <person name="Stemple D.L."/>
        </authorList>
    </citation>
    <scope>NUCLEOTIDE SEQUENCE [LARGE SCALE GENOMIC DNA]</scope>
    <source>
        <strain evidence="15">Tuebingen</strain>
    </source>
</reference>
<evidence type="ECO:0000313" key="15">
    <source>
        <dbReference type="Ensembl" id="ENSDARP00000103414"/>
    </source>
</evidence>
<evidence type="ECO:0000259" key="14">
    <source>
        <dbReference type="PROSITE" id="PS50262"/>
    </source>
</evidence>
<feature type="chain" id="PRO_5044730183" evidence="13">
    <location>
        <begin position="26"/>
        <end position="377"/>
    </location>
</feature>
<dbReference type="PANTHER" id="PTHR24232:SF0">
    <property type="entry name" value="PROTEINASE-ACTIVATED RECEPTOR 3"/>
    <property type="match status" value="1"/>
</dbReference>
<feature type="transmembrane region" description="Helical" evidence="12">
    <location>
        <begin position="301"/>
        <end position="324"/>
    </location>
</feature>
<keyword evidence="3 12" id="KW-0812">Transmembrane</keyword>
<dbReference type="PRINTS" id="PR01429">
    <property type="entry name" value="PROTEASEAR3"/>
</dbReference>
<dbReference type="InterPro" id="IPR000276">
    <property type="entry name" value="GPCR_Rhodpsn"/>
</dbReference>
<dbReference type="GO" id="GO:0007596">
    <property type="term" value="P:blood coagulation"/>
    <property type="evidence" value="ECO:0007669"/>
    <property type="project" value="InterPro"/>
</dbReference>
<keyword evidence="13" id="KW-0732">Signal</keyword>
<evidence type="ECO:0000256" key="10">
    <source>
        <dbReference type="ARBA" id="ARBA00023224"/>
    </source>
</evidence>
<keyword evidence="6 12" id="KW-0472">Membrane</keyword>
<name>E7F8C4_DANRE</name>
<dbReference type="STRING" id="7955.ENSDARP00000103414"/>
<dbReference type="GO" id="GO:0005886">
    <property type="term" value="C:plasma membrane"/>
    <property type="evidence" value="ECO:0000318"/>
    <property type="project" value="GO_Central"/>
</dbReference>
<feature type="transmembrane region" description="Helical" evidence="12">
    <location>
        <begin position="163"/>
        <end position="184"/>
    </location>
</feature>
<dbReference type="PANTHER" id="PTHR24232">
    <property type="entry name" value="G-PROTEIN COUPLED RECEPTOR"/>
    <property type="match status" value="1"/>
</dbReference>
<sequence>MCFSIMGKAFLIVLVTLFLLNTTQTQGKKSIRIKRNSTGSVGPRTFKGSLINISFSLDKIAEMQTPPPSNAVVLNSNNTAVYLRGPISIWFIPAIYIISLVVGIPANIAILLTVGTKVRVISSAILYCSLAVSDLLLLFSLFLKTHYHLNGNNWIFGETACRVTTAFFYGNLYCSAFTLACISIKRYIAVVHPFFYKSLPKRSFSAWGGLIVWIVFIVALLPECLVKQSYYIMHLGITTCHDVLPDTIDYRWLEYYNLGLTCVGFFGPLVVTIGCYASIVWHLNRSHRDWALYIRASSLNFVIFVVCFGPSSCFHFVHYFLLSLEITESFYMYFSVAVCLCCLHSALDPFLFMVMSRTVGTKRYFLTRKGPALSIST</sequence>
<dbReference type="InterPro" id="IPR003912">
    <property type="entry name" value="Protea_act_rcpt"/>
</dbReference>
<dbReference type="GeneID" id="100333265"/>
<dbReference type="OMA" id="VVFYGNM"/>
<evidence type="ECO:0000256" key="3">
    <source>
        <dbReference type="ARBA" id="ARBA00022692"/>
    </source>
</evidence>
<dbReference type="EMBL" id="CABZ01071020">
    <property type="status" value="NOT_ANNOTATED_CDS"/>
    <property type="molecule type" value="Genomic_DNA"/>
</dbReference>
<feature type="transmembrane region" description="Helical" evidence="12">
    <location>
        <begin position="124"/>
        <end position="143"/>
    </location>
</feature>
<keyword evidence="2" id="KW-1003">Cell membrane</keyword>
<evidence type="ECO:0000256" key="9">
    <source>
        <dbReference type="ARBA" id="ARBA00023180"/>
    </source>
</evidence>
<evidence type="ECO:0000256" key="7">
    <source>
        <dbReference type="ARBA" id="ARBA00023157"/>
    </source>
</evidence>